<dbReference type="InterPro" id="IPR037445">
    <property type="entry name" value="MAGE"/>
</dbReference>
<evidence type="ECO:0000313" key="2">
    <source>
        <dbReference type="EMBL" id="JAC54795.1"/>
    </source>
</evidence>
<dbReference type="GO" id="GO:0005634">
    <property type="term" value="C:nucleus"/>
    <property type="evidence" value="ECO:0007669"/>
    <property type="project" value="TreeGrafter"/>
</dbReference>
<dbReference type="Gene3D" id="1.10.10.1210">
    <property type="entry name" value="MAGE homology domain, winged helix WH2 motif"/>
    <property type="match status" value="1"/>
</dbReference>
<dbReference type="InterPro" id="IPR002190">
    <property type="entry name" value="MHD_dom"/>
</dbReference>
<name>A0A034WKY1_BACDO</name>
<reference evidence="2" key="1">
    <citation type="journal article" date="2014" name="BMC Genomics">
        <title>Characterizing the developmental transcriptome of the oriental fruit fly, Bactrocera dorsalis (Diptera: Tephritidae) through comparative genomic analysis with Drosophila melanogaster utilizing modENCODE datasets.</title>
        <authorList>
            <person name="Geib S.M."/>
            <person name="Calla B."/>
            <person name="Hall B."/>
            <person name="Hou S."/>
            <person name="Manoukis N.C."/>
        </authorList>
    </citation>
    <scope>NUCLEOTIDE SEQUENCE</scope>
    <source>
        <strain evidence="2">Punador</strain>
    </source>
</reference>
<accession>A0A034WKY1</accession>
<dbReference type="InterPro" id="IPR041899">
    <property type="entry name" value="MAGE_WH2"/>
</dbReference>
<dbReference type="PROSITE" id="PS50838">
    <property type="entry name" value="MAGE"/>
    <property type="match status" value="1"/>
</dbReference>
<evidence type="ECO:0000259" key="1">
    <source>
        <dbReference type="PROSITE" id="PS50838"/>
    </source>
</evidence>
<dbReference type="PANTHER" id="PTHR11736">
    <property type="entry name" value="MELANOMA-ASSOCIATED ANTIGEN MAGE ANTIGEN"/>
    <property type="match status" value="1"/>
</dbReference>
<sequence>MEDEEKLTQCRNALLVFVINNIENKLPIKEEEMREILGKDKALLKECLPSVIQTLKKVYGIVLQRVPDTRKYICYSQLSASSTAEYDLEQIRHLTLLFIILSYLLMKDCRVDEDQLFNFLKGLRIDIDEEHTYFTGNLRKLICETFVKQLYLKREKSDSETDMETRYLFSWGYRATMEFPPKDVLQQTAGILGKEARDFVSIYNKYCSNDNNEEPMAVD</sequence>
<dbReference type="SMART" id="SM01373">
    <property type="entry name" value="MAGE"/>
    <property type="match status" value="1"/>
</dbReference>
<dbReference type="PANTHER" id="PTHR11736:SF14">
    <property type="entry name" value="NSE3 HOMOLOG, SMC5-SMC6 COMPLEX COMPONENT"/>
    <property type="match status" value="1"/>
</dbReference>
<dbReference type="Pfam" id="PF01454">
    <property type="entry name" value="MAGE"/>
    <property type="match status" value="1"/>
</dbReference>
<feature type="domain" description="MAGE" evidence="1">
    <location>
        <begin position="7"/>
        <end position="206"/>
    </location>
</feature>
<dbReference type="AlphaFoldDB" id="A0A034WKY1"/>
<gene>
    <name evidence="2" type="primary">MAGD4</name>
</gene>
<dbReference type="FunFam" id="1.10.10.1210:FF:000001">
    <property type="entry name" value="melanoma-associated antigen D1"/>
    <property type="match status" value="1"/>
</dbReference>
<proteinExistence type="predicted"/>
<protein>
    <submittedName>
        <fullName evidence="2">Melanoma-associated antigen D4</fullName>
    </submittedName>
</protein>
<organism evidence="2">
    <name type="scientific">Bactrocera dorsalis</name>
    <name type="common">Oriental fruit fly</name>
    <name type="synonym">Dacus dorsalis</name>
    <dbReference type="NCBI Taxonomy" id="27457"/>
    <lineage>
        <taxon>Eukaryota</taxon>
        <taxon>Metazoa</taxon>
        <taxon>Ecdysozoa</taxon>
        <taxon>Arthropoda</taxon>
        <taxon>Hexapoda</taxon>
        <taxon>Insecta</taxon>
        <taxon>Pterygota</taxon>
        <taxon>Neoptera</taxon>
        <taxon>Endopterygota</taxon>
        <taxon>Diptera</taxon>
        <taxon>Brachycera</taxon>
        <taxon>Muscomorpha</taxon>
        <taxon>Tephritoidea</taxon>
        <taxon>Tephritidae</taxon>
        <taxon>Bactrocera</taxon>
        <taxon>Bactrocera</taxon>
    </lineage>
</organism>
<dbReference type="EMBL" id="GAKP01004157">
    <property type="protein sequence ID" value="JAC54795.1"/>
    <property type="molecule type" value="Transcribed_RNA"/>
</dbReference>
<dbReference type="OrthoDB" id="205198at2759"/>